<dbReference type="InterPro" id="IPR005479">
    <property type="entry name" value="CPAse_ATP-bd"/>
</dbReference>
<keyword evidence="2 4" id="KW-0547">Nucleotide-binding</keyword>
<gene>
    <name evidence="6" type="ORF">EDD61_11244</name>
</gene>
<evidence type="ECO:0000256" key="2">
    <source>
        <dbReference type="ARBA" id="ARBA00022741"/>
    </source>
</evidence>
<dbReference type="RefSeq" id="WP_008687021.1">
    <property type="nucleotide sequence ID" value="NZ_AP024510.1"/>
</dbReference>
<reference evidence="6 7" key="1">
    <citation type="submission" date="2019-03" db="EMBL/GenBank/DDBJ databases">
        <title>Genomic Encyclopedia of Type Strains, Phase IV (KMG-IV): sequencing the most valuable type-strain genomes for metagenomic binning, comparative biology and taxonomic classification.</title>
        <authorList>
            <person name="Goeker M."/>
        </authorList>
    </citation>
    <scope>NUCLEOTIDE SEQUENCE [LARGE SCALE GENOMIC DNA]</scope>
    <source>
        <strain evidence="6 7">DSM 29481</strain>
    </source>
</reference>
<dbReference type="PANTHER" id="PTHR43585:SF2">
    <property type="entry name" value="ATP-GRASP ENZYME FSQD"/>
    <property type="match status" value="1"/>
</dbReference>
<dbReference type="Proteomes" id="UP000295773">
    <property type="component" value="Unassembled WGS sequence"/>
</dbReference>
<dbReference type="Gene3D" id="3.30.1490.20">
    <property type="entry name" value="ATP-grasp fold, A domain"/>
    <property type="match status" value="1"/>
</dbReference>
<dbReference type="GO" id="GO:0016874">
    <property type="term" value="F:ligase activity"/>
    <property type="evidence" value="ECO:0007669"/>
    <property type="project" value="UniProtKB-KW"/>
</dbReference>
<dbReference type="InterPro" id="IPR013815">
    <property type="entry name" value="ATP_grasp_subdomain_1"/>
</dbReference>
<evidence type="ECO:0000313" key="6">
    <source>
        <dbReference type="EMBL" id="TCU59016.1"/>
    </source>
</evidence>
<evidence type="ECO:0000256" key="4">
    <source>
        <dbReference type="PROSITE-ProRule" id="PRU00409"/>
    </source>
</evidence>
<proteinExistence type="predicted"/>
<sequence>MNDLKGKRLLVLAGVNPIAADVVQFAKRMGVYTIVTGNLDVTLTPAKRFADQIETVSTADLDALEALAKEVKADGIMTGSSEFSIEMTMALCKRLNKPFYCTKEQWDICSNKNNFKELCRTHHVPVVHEFHVEETDEGIDCSSLIYPVIVKPVDGSGGGGISVCNDEEAFLAAYERAKSYSPTGSVIIETYVISDEIGISYAIQNGKVYLTAMHDRYLRESDGNFMKLPLAYIYPSKHLQFYQETQNQKVVEMFESIGLQNGTLFIQGFATENECPFYEMGYRFNGAKQYNLLKEENGFSTMDMMIHHALTGEMNEPDLAKVAKPDFDHVYCTLSLLGRPGHVEKVIGVEELRKLPEIVDVSPWYYGGEDITEKLMGTQRQILCRVTLKTEDRVTMAKAIDTVYEIFEVLDDKGESMLLDGFDSKLLLD</sequence>
<dbReference type="PANTHER" id="PTHR43585">
    <property type="entry name" value="FUMIPYRROLE BIOSYNTHESIS PROTEIN C"/>
    <property type="match status" value="1"/>
</dbReference>
<dbReference type="EMBL" id="SMBP01000012">
    <property type="protein sequence ID" value="TCU59016.1"/>
    <property type="molecule type" value="Genomic_DNA"/>
</dbReference>
<dbReference type="SUPFAM" id="SSF56059">
    <property type="entry name" value="Glutathione synthetase ATP-binding domain-like"/>
    <property type="match status" value="1"/>
</dbReference>
<dbReference type="Pfam" id="PF02786">
    <property type="entry name" value="CPSase_L_D2"/>
    <property type="match status" value="1"/>
</dbReference>
<feature type="domain" description="ATP-grasp" evidence="5">
    <location>
        <begin position="116"/>
        <end position="310"/>
    </location>
</feature>
<name>A0A4R3TCZ9_9FIRM</name>
<protein>
    <submittedName>
        <fullName evidence="6">Carbamoyl-phosphate synthase L subunit-like protein</fullName>
    </submittedName>
</protein>
<evidence type="ECO:0000313" key="7">
    <source>
        <dbReference type="Proteomes" id="UP000295773"/>
    </source>
</evidence>
<comment type="caution">
    <text evidence="6">The sequence shown here is derived from an EMBL/GenBank/DDBJ whole genome shotgun (WGS) entry which is preliminary data.</text>
</comment>
<organism evidence="6 7">
    <name type="scientific">Longicatena caecimuris</name>
    <dbReference type="NCBI Taxonomy" id="1796635"/>
    <lineage>
        <taxon>Bacteria</taxon>
        <taxon>Bacillati</taxon>
        <taxon>Bacillota</taxon>
        <taxon>Erysipelotrichia</taxon>
        <taxon>Erysipelotrichales</taxon>
        <taxon>Erysipelotrichaceae</taxon>
        <taxon>Longicatena</taxon>
    </lineage>
</organism>
<dbReference type="AlphaFoldDB" id="A0A4R3TCZ9"/>
<dbReference type="GO" id="GO:0005524">
    <property type="term" value="F:ATP binding"/>
    <property type="evidence" value="ECO:0007669"/>
    <property type="project" value="UniProtKB-UniRule"/>
</dbReference>
<dbReference type="Gene3D" id="3.30.470.20">
    <property type="entry name" value="ATP-grasp fold, B domain"/>
    <property type="match status" value="1"/>
</dbReference>
<keyword evidence="3 4" id="KW-0067">ATP-binding</keyword>
<evidence type="ECO:0000259" key="5">
    <source>
        <dbReference type="PROSITE" id="PS50975"/>
    </source>
</evidence>
<keyword evidence="7" id="KW-1185">Reference proteome</keyword>
<accession>A0A4R3TCZ9</accession>
<keyword evidence="1" id="KW-0436">Ligase</keyword>
<evidence type="ECO:0000256" key="1">
    <source>
        <dbReference type="ARBA" id="ARBA00022598"/>
    </source>
</evidence>
<evidence type="ECO:0000256" key="3">
    <source>
        <dbReference type="ARBA" id="ARBA00022840"/>
    </source>
</evidence>
<dbReference type="InterPro" id="IPR011761">
    <property type="entry name" value="ATP-grasp"/>
</dbReference>
<dbReference type="PROSITE" id="PS50975">
    <property type="entry name" value="ATP_GRASP"/>
    <property type="match status" value="1"/>
</dbReference>
<dbReference type="GeneID" id="73796509"/>
<dbReference type="InterPro" id="IPR052032">
    <property type="entry name" value="ATP-dep_AA_Ligase"/>
</dbReference>
<dbReference type="Gene3D" id="3.40.50.20">
    <property type="match status" value="1"/>
</dbReference>
<dbReference type="GO" id="GO:0046872">
    <property type="term" value="F:metal ion binding"/>
    <property type="evidence" value="ECO:0007669"/>
    <property type="project" value="InterPro"/>
</dbReference>